<dbReference type="InterPro" id="IPR056209">
    <property type="entry name" value="SU10_adaptor"/>
</dbReference>
<dbReference type="Pfam" id="PF24175">
    <property type="entry name" value="SU10_adaptor"/>
    <property type="match status" value="1"/>
</dbReference>
<protein>
    <submittedName>
        <fullName evidence="1">Uncharacterized protein</fullName>
    </submittedName>
</protein>
<organism evidence="1">
    <name type="scientific">uncultured virus</name>
    <dbReference type="NCBI Taxonomy" id="340016"/>
    <lineage>
        <taxon>Viruses</taxon>
        <taxon>environmental samples</taxon>
    </lineage>
</organism>
<accession>A0A218MLS0</accession>
<dbReference type="EMBL" id="KY052820">
    <property type="protein sequence ID" value="ASF00201.1"/>
    <property type="molecule type" value="Genomic_DNA"/>
</dbReference>
<reference evidence="1" key="1">
    <citation type="submission" date="2016-10" db="EMBL/GenBank/DDBJ databases">
        <authorList>
            <person name="Varghese N."/>
        </authorList>
    </citation>
    <scope>NUCLEOTIDE SEQUENCE</scope>
</reference>
<evidence type="ECO:0000313" key="1">
    <source>
        <dbReference type="EMBL" id="ASF00201.1"/>
    </source>
</evidence>
<proteinExistence type="predicted"/>
<sequence length="253" mass="28440">MATTYLQLTNELLRESNEVVLTSSNFSAAIGIQAHIKDCVNRAYSDIVSAEPRWSFLATGESGATDPFYGNVYVETVAGTRWYELKAASSSITTDYGAIDWNDFYLTTIGVSGASTPYTSRNLSFLTAEEWKDHYREAENIDDADTQTYGEPKTVIRSPDGRKFGVSPIPDKVYRVWFFAWDLPTALSAHGDAVVFPDMYSSVLLARARYYMHQFKDNPQASAFALDDYKKGLRQMRSNLMNPAPKYMSTDQI</sequence>
<reference evidence="1" key="2">
    <citation type="journal article" date="2017" name="Nat. Commun.">
        <title>Single-virus genomics reveals hidden cosmopolitan and abundant viruses.</title>
        <authorList>
            <person name="Martinez-Hernandez F."/>
            <person name="Fornas O."/>
            <person name="Lluesma Gomez M."/>
            <person name="Bolduc B."/>
            <person name="de la Cruz Pena M.J."/>
            <person name="Martinez J.M."/>
            <person name="Anton J."/>
            <person name="Gasol J.M."/>
            <person name="Rosselli R."/>
            <person name="Rodriguez-Valera F."/>
            <person name="Sullivan M.B."/>
            <person name="Acinas S.G."/>
            <person name="Martinez-Garcia M."/>
        </authorList>
    </citation>
    <scope>NUCLEOTIDE SEQUENCE</scope>
</reference>
<name>A0A218MLS0_9VIRU</name>